<sequence length="88" mass="10679">MNLHRNTQESNLKMMMNMLRDKSKNIQFEAFHVFKVFVANPKKPPQIETILRRNKEKLLTFLRSFHNDKEDEQFSDEKQFLIVQIQNL</sequence>
<evidence type="ECO:0000313" key="2">
    <source>
        <dbReference type="EMBL" id="KAG2108921.1"/>
    </source>
</evidence>
<evidence type="ECO:0000256" key="1">
    <source>
        <dbReference type="ARBA" id="ARBA00011012"/>
    </source>
</evidence>
<gene>
    <name evidence="2" type="ORF">F5147DRAFT_576310</name>
</gene>
<protein>
    <recommendedName>
        <fullName evidence="4">MO25-like protein</fullName>
    </recommendedName>
</protein>
<dbReference type="InterPro" id="IPR016024">
    <property type="entry name" value="ARM-type_fold"/>
</dbReference>
<dbReference type="EMBL" id="JABBWM010000025">
    <property type="protein sequence ID" value="KAG2108921.1"/>
    <property type="molecule type" value="Genomic_DNA"/>
</dbReference>
<dbReference type="Pfam" id="PF08569">
    <property type="entry name" value="Mo25"/>
    <property type="match status" value="1"/>
</dbReference>
<dbReference type="GO" id="GO:0043539">
    <property type="term" value="F:protein serine/threonine kinase activator activity"/>
    <property type="evidence" value="ECO:0007669"/>
    <property type="project" value="TreeGrafter"/>
</dbReference>
<evidence type="ECO:0008006" key="4">
    <source>
        <dbReference type="Google" id="ProtNLM"/>
    </source>
</evidence>
<dbReference type="Gene3D" id="1.25.10.10">
    <property type="entry name" value="Leucine-rich Repeat Variant"/>
    <property type="match status" value="1"/>
</dbReference>
<reference evidence="2" key="1">
    <citation type="journal article" date="2020" name="New Phytol.">
        <title>Comparative genomics reveals dynamic genome evolution in host specialist ectomycorrhizal fungi.</title>
        <authorList>
            <person name="Lofgren L.A."/>
            <person name="Nguyen N.H."/>
            <person name="Vilgalys R."/>
            <person name="Ruytinx J."/>
            <person name="Liao H.L."/>
            <person name="Branco S."/>
            <person name="Kuo A."/>
            <person name="LaButti K."/>
            <person name="Lipzen A."/>
            <person name="Andreopoulos W."/>
            <person name="Pangilinan J."/>
            <person name="Riley R."/>
            <person name="Hundley H."/>
            <person name="Na H."/>
            <person name="Barry K."/>
            <person name="Grigoriev I.V."/>
            <person name="Stajich J.E."/>
            <person name="Kennedy P.G."/>
        </authorList>
    </citation>
    <scope>NUCLEOTIDE SEQUENCE</scope>
    <source>
        <strain evidence="2">FC423</strain>
    </source>
</reference>
<accession>A0A9P7F8W7</accession>
<dbReference type="Proteomes" id="UP000823399">
    <property type="component" value="Unassembled WGS sequence"/>
</dbReference>
<proteinExistence type="inferred from homology"/>
<dbReference type="AlphaFoldDB" id="A0A9P7F8W7"/>
<evidence type="ECO:0000313" key="3">
    <source>
        <dbReference type="Proteomes" id="UP000823399"/>
    </source>
</evidence>
<dbReference type="PANTHER" id="PTHR10182:SF3">
    <property type="entry name" value="PROTEIN MO25"/>
    <property type="match status" value="1"/>
</dbReference>
<dbReference type="InterPro" id="IPR013878">
    <property type="entry name" value="Mo25"/>
</dbReference>
<organism evidence="2 3">
    <name type="scientific">Suillus discolor</name>
    <dbReference type="NCBI Taxonomy" id="1912936"/>
    <lineage>
        <taxon>Eukaryota</taxon>
        <taxon>Fungi</taxon>
        <taxon>Dikarya</taxon>
        <taxon>Basidiomycota</taxon>
        <taxon>Agaricomycotina</taxon>
        <taxon>Agaricomycetes</taxon>
        <taxon>Agaricomycetidae</taxon>
        <taxon>Boletales</taxon>
        <taxon>Suillineae</taxon>
        <taxon>Suillaceae</taxon>
        <taxon>Suillus</taxon>
    </lineage>
</organism>
<comment type="caution">
    <text evidence="2">The sequence shown here is derived from an EMBL/GenBank/DDBJ whole genome shotgun (WGS) entry which is preliminary data.</text>
</comment>
<dbReference type="PANTHER" id="PTHR10182">
    <property type="entry name" value="CALCIUM-BINDING PROTEIN 39-RELATED"/>
    <property type="match status" value="1"/>
</dbReference>
<dbReference type="GO" id="GO:0035556">
    <property type="term" value="P:intracellular signal transduction"/>
    <property type="evidence" value="ECO:0007669"/>
    <property type="project" value="TreeGrafter"/>
</dbReference>
<dbReference type="SUPFAM" id="SSF48371">
    <property type="entry name" value="ARM repeat"/>
    <property type="match status" value="1"/>
</dbReference>
<keyword evidence="3" id="KW-1185">Reference proteome</keyword>
<comment type="similarity">
    <text evidence="1">Belongs to the Mo25 family.</text>
</comment>
<dbReference type="InterPro" id="IPR011989">
    <property type="entry name" value="ARM-like"/>
</dbReference>
<dbReference type="RefSeq" id="XP_041293164.1">
    <property type="nucleotide sequence ID" value="XM_041431312.1"/>
</dbReference>
<name>A0A9P7F8W7_9AGAM</name>
<dbReference type="GeneID" id="64693571"/>
<dbReference type="OrthoDB" id="3183438at2759"/>